<dbReference type="EMBL" id="QUSG01000014">
    <property type="protein sequence ID" value="KAA3524123.1"/>
    <property type="molecule type" value="Genomic_DNA"/>
</dbReference>
<evidence type="ECO:0000313" key="4">
    <source>
        <dbReference type="Proteomes" id="UP000436911"/>
    </source>
</evidence>
<gene>
    <name evidence="3" type="ORF">DXT89_19255</name>
    <name evidence="2" type="ORF">DXT89_20150</name>
</gene>
<comment type="caution">
    <text evidence="3">The sequence shown here is derived from an EMBL/GenBank/DDBJ whole genome shotgun (WGS) entry which is preliminary data.</text>
</comment>
<reference evidence="3 4" key="1">
    <citation type="submission" date="2018-08" db="EMBL/GenBank/DDBJ databases">
        <title>Genome sequencing of Agrobacterium vitis strain ICMP 10754.</title>
        <authorList>
            <person name="Visnovsky S.B."/>
            <person name="Pitman A.R."/>
        </authorList>
    </citation>
    <scope>NUCLEOTIDE SEQUENCE [LARGE SCALE GENOMIC DNA]</scope>
    <source>
        <strain evidence="3 4">ICMP 10754</strain>
    </source>
</reference>
<proteinExistence type="predicted"/>
<dbReference type="SUPFAM" id="SSF89946">
    <property type="entry name" value="Hypothetical protein VC0424"/>
    <property type="match status" value="1"/>
</dbReference>
<dbReference type="EMBL" id="QUSG01000015">
    <property type="protein sequence ID" value="KAA3523754.1"/>
    <property type="molecule type" value="Genomic_DNA"/>
</dbReference>
<dbReference type="AlphaFoldDB" id="A0A368NT45"/>
<name>A0A368NT45_AGRVI</name>
<evidence type="ECO:0000313" key="2">
    <source>
        <dbReference type="EMBL" id="KAA3523754.1"/>
    </source>
</evidence>
<dbReference type="Proteomes" id="UP000436911">
    <property type="component" value="Unassembled WGS sequence"/>
</dbReference>
<dbReference type="InterPro" id="IPR036701">
    <property type="entry name" value="RraB-like_sf"/>
</dbReference>
<dbReference type="Pfam" id="PF06877">
    <property type="entry name" value="RraB"/>
    <property type="match status" value="1"/>
</dbReference>
<evidence type="ECO:0000259" key="1">
    <source>
        <dbReference type="Pfam" id="PF06877"/>
    </source>
</evidence>
<feature type="domain" description="Regulator of ribonuclease activity B" evidence="1">
    <location>
        <begin position="28"/>
        <end position="123"/>
    </location>
</feature>
<sequence>MPSLFSAVGNKTIEERTAMAEDYHARLEENAWVLADMKANGVDLSKERIIDFAHVFNNKAAAQSFVDAVVARGLVAEFDLKDSGEYDVIVSLRLKPNLNEITVHESDLGKLARSFHGHADGWGFINDDNVGSH</sequence>
<organism evidence="3 4">
    <name type="scientific">Agrobacterium vitis</name>
    <name type="common">Rhizobium vitis</name>
    <dbReference type="NCBI Taxonomy" id="373"/>
    <lineage>
        <taxon>Bacteria</taxon>
        <taxon>Pseudomonadati</taxon>
        <taxon>Pseudomonadota</taxon>
        <taxon>Alphaproteobacteria</taxon>
        <taxon>Hyphomicrobiales</taxon>
        <taxon>Rhizobiaceae</taxon>
        <taxon>Rhizobium/Agrobacterium group</taxon>
        <taxon>Agrobacterium</taxon>
    </lineage>
</organism>
<dbReference type="InterPro" id="IPR009671">
    <property type="entry name" value="RraB_dom"/>
</dbReference>
<accession>A0A368NT45</accession>
<protein>
    <submittedName>
        <fullName evidence="3">Ribonuclease E inhibitor RraB</fullName>
    </submittedName>
</protein>
<evidence type="ECO:0000313" key="3">
    <source>
        <dbReference type="EMBL" id="KAA3524123.1"/>
    </source>
</evidence>
<dbReference type="Gene3D" id="3.30.70.970">
    <property type="entry name" value="RraB-like"/>
    <property type="match status" value="1"/>
</dbReference>